<evidence type="ECO:0000256" key="1">
    <source>
        <dbReference type="SAM" id="MobiDB-lite"/>
    </source>
</evidence>
<reference evidence="2 3" key="1">
    <citation type="submission" date="2021-06" db="EMBL/GenBank/DDBJ databases">
        <title>Caerostris darwini draft genome.</title>
        <authorList>
            <person name="Kono N."/>
            <person name="Arakawa K."/>
        </authorList>
    </citation>
    <scope>NUCLEOTIDE SEQUENCE [LARGE SCALE GENOMIC DNA]</scope>
</reference>
<proteinExistence type="predicted"/>
<keyword evidence="3" id="KW-1185">Reference proteome</keyword>
<sequence>MTTPPIPPSDDPPVILTMTEGRRIPLPGLEAFERETLQEADRGSKGKHSEARDGERDVYPAPTPVTMTTPPSDDPPVILTLTEGRRIPLLGLEAFGRETPSEAPIEVKKESILCLCLRR</sequence>
<gene>
    <name evidence="2" type="ORF">CDAR_534901</name>
</gene>
<dbReference type="AlphaFoldDB" id="A0AAV4QJT2"/>
<feature type="compositionally biased region" description="Basic and acidic residues" evidence="1">
    <location>
        <begin position="36"/>
        <end position="58"/>
    </location>
</feature>
<organism evidence="2 3">
    <name type="scientific">Caerostris darwini</name>
    <dbReference type="NCBI Taxonomy" id="1538125"/>
    <lineage>
        <taxon>Eukaryota</taxon>
        <taxon>Metazoa</taxon>
        <taxon>Ecdysozoa</taxon>
        <taxon>Arthropoda</taxon>
        <taxon>Chelicerata</taxon>
        <taxon>Arachnida</taxon>
        <taxon>Araneae</taxon>
        <taxon>Araneomorphae</taxon>
        <taxon>Entelegynae</taxon>
        <taxon>Araneoidea</taxon>
        <taxon>Araneidae</taxon>
        <taxon>Caerostris</taxon>
    </lineage>
</organism>
<feature type="compositionally biased region" description="Low complexity" evidence="1">
    <location>
        <begin position="64"/>
        <end position="76"/>
    </location>
</feature>
<name>A0AAV4QJT2_9ARAC</name>
<comment type="caution">
    <text evidence="2">The sequence shown here is derived from an EMBL/GenBank/DDBJ whole genome shotgun (WGS) entry which is preliminary data.</text>
</comment>
<dbReference type="EMBL" id="BPLQ01004584">
    <property type="protein sequence ID" value="GIY09119.1"/>
    <property type="molecule type" value="Genomic_DNA"/>
</dbReference>
<accession>A0AAV4QJT2</accession>
<dbReference type="Proteomes" id="UP001054837">
    <property type="component" value="Unassembled WGS sequence"/>
</dbReference>
<feature type="region of interest" description="Disordered" evidence="1">
    <location>
        <begin position="36"/>
        <end position="76"/>
    </location>
</feature>
<evidence type="ECO:0000313" key="2">
    <source>
        <dbReference type="EMBL" id="GIY09119.1"/>
    </source>
</evidence>
<protein>
    <submittedName>
        <fullName evidence="2">Uncharacterized protein</fullName>
    </submittedName>
</protein>
<evidence type="ECO:0000313" key="3">
    <source>
        <dbReference type="Proteomes" id="UP001054837"/>
    </source>
</evidence>